<comment type="caution">
    <text evidence="2">The sequence shown here is derived from an EMBL/GenBank/DDBJ whole genome shotgun (WGS) entry which is preliminary data.</text>
</comment>
<sequence length="205" mass="22339">MTKPPYARPSYYYGLPDMYMQMGYFPFPTPPPPAQLSRNSPYAHPLADPCKSYMGQTEKIEASDGEHGFASLVNPLRSSVLLYVNQWLLTNFSPAPLEAHIWFGKASSIGKAKTSSQVTSGYIQLAACPAAQGQIMFGSGSAHGERDGVFASTRIIPPLTTTGAEPHGQWVIGPGMAMVVRVPDAGEKSSFSFCVNWWEQPLYEA</sequence>
<evidence type="ECO:0000313" key="1">
    <source>
        <dbReference type="EMBL" id="GED26760.1"/>
    </source>
</evidence>
<accession>A0A3M8AE61</accession>
<keyword evidence="4" id="KW-1185">Reference proteome</keyword>
<dbReference type="RefSeq" id="WP_005835048.1">
    <property type="nucleotide sequence ID" value="NZ_BJOD01000028.1"/>
</dbReference>
<evidence type="ECO:0000313" key="4">
    <source>
        <dbReference type="Proteomes" id="UP000317180"/>
    </source>
</evidence>
<dbReference type="OrthoDB" id="2858798at2"/>
<dbReference type="Pfam" id="PF19640">
    <property type="entry name" value="DUF6143"/>
    <property type="match status" value="1"/>
</dbReference>
<dbReference type="AlphaFoldDB" id="A0A3M8AE61"/>
<dbReference type="EMBL" id="BJOD01000028">
    <property type="protein sequence ID" value="GED26760.1"/>
    <property type="molecule type" value="Genomic_DNA"/>
</dbReference>
<reference evidence="2 3" key="1">
    <citation type="submission" date="2018-10" db="EMBL/GenBank/DDBJ databases">
        <title>Phylogenomics of Brevibacillus.</title>
        <authorList>
            <person name="Dunlap C."/>
        </authorList>
    </citation>
    <scope>NUCLEOTIDE SEQUENCE [LARGE SCALE GENOMIC DNA]</scope>
    <source>
        <strain evidence="2 3">NRRL NRS 1219</strain>
    </source>
</reference>
<gene>
    <name evidence="1" type="ORF">BAG01nite_28620</name>
    <name evidence="2" type="ORF">EB820_23110</name>
</gene>
<organism evidence="2 3">
    <name type="scientific">Brevibacillus agri</name>
    <dbReference type="NCBI Taxonomy" id="51101"/>
    <lineage>
        <taxon>Bacteria</taxon>
        <taxon>Bacillati</taxon>
        <taxon>Bacillota</taxon>
        <taxon>Bacilli</taxon>
        <taxon>Bacillales</taxon>
        <taxon>Paenibacillaceae</taxon>
        <taxon>Brevibacillus</taxon>
    </lineage>
</organism>
<evidence type="ECO:0000313" key="3">
    <source>
        <dbReference type="Proteomes" id="UP000276178"/>
    </source>
</evidence>
<dbReference type="InterPro" id="IPR046141">
    <property type="entry name" value="DUF6143"/>
</dbReference>
<evidence type="ECO:0000313" key="2">
    <source>
        <dbReference type="EMBL" id="RNB48857.1"/>
    </source>
</evidence>
<dbReference type="EMBL" id="RHHN01000084">
    <property type="protein sequence ID" value="RNB48857.1"/>
    <property type="molecule type" value="Genomic_DNA"/>
</dbReference>
<protein>
    <submittedName>
        <fullName evidence="2">Uncharacterized protein</fullName>
    </submittedName>
</protein>
<proteinExistence type="predicted"/>
<dbReference type="Proteomes" id="UP000276178">
    <property type="component" value="Unassembled WGS sequence"/>
</dbReference>
<dbReference type="GeneID" id="82813120"/>
<reference evidence="1 4" key="2">
    <citation type="submission" date="2019-06" db="EMBL/GenBank/DDBJ databases">
        <title>Whole genome shotgun sequence of Brevibacillus agri NBRC 15538.</title>
        <authorList>
            <person name="Hosoyama A."/>
            <person name="Uohara A."/>
            <person name="Ohji S."/>
            <person name="Ichikawa N."/>
        </authorList>
    </citation>
    <scope>NUCLEOTIDE SEQUENCE [LARGE SCALE GENOMIC DNA]</scope>
    <source>
        <strain evidence="1 4">NBRC 15538</strain>
    </source>
</reference>
<dbReference type="Proteomes" id="UP000317180">
    <property type="component" value="Unassembled WGS sequence"/>
</dbReference>
<name>A0A3M8AE61_9BACL</name>